<dbReference type="Gene3D" id="3.80.10.10">
    <property type="entry name" value="Ribonuclease Inhibitor"/>
    <property type="match status" value="2"/>
</dbReference>
<organism evidence="6 7">
    <name type="scientific">Absidia repens</name>
    <dbReference type="NCBI Taxonomy" id="90262"/>
    <lineage>
        <taxon>Eukaryota</taxon>
        <taxon>Fungi</taxon>
        <taxon>Fungi incertae sedis</taxon>
        <taxon>Mucoromycota</taxon>
        <taxon>Mucoromycotina</taxon>
        <taxon>Mucoromycetes</taxon>
        <taxon>Mucorales</taxon>
        <taxon>Cunninghamellaceae</taxon>
        <taxon>Absidia</taxon>
    </lineage>
</organism>
<sequence>MTTTTVSGQSFVRTLRHYLDANESKLLTASNKSDGKTRHNNLQKRNPPALPAALSSNNHIRSSVGFPYMSLLAVTSSSSTQPSLDKTLYMPTSSCFSLDIHYLYFLYAQFENLGLDIDASLLGDVPPEGIVTDHVDDDTGKAPSILSIGSVASNMSTLSLGAGWQFWKKRQDTQAQTNNNRHSRTIQDDIIHIHHCLSRITALKLHMHVLIHPETGVARSGQRAILGYEAPLTQQGNNVMLSLSPFHQLSFLELDHIHPRMVGGWTSFAPRLMSLVIKRAGIEDAEEIVQTLHQQQQHDEDHQDEQANSTNNKCGFHQLQMLSLQDNNLTTLELAPLQQMQSLTHLNVSSNLLIDVPHSLSILYNLHSLNLSHNMISFTTGINTILGNIQELNLRGNRLTNIVGLDRLWALERLDLRDNRIEDMTEMTRLTNLPNLDDVWVAGNPFTSTNTSYRVDLFNEFHQHNPSFKLDGTGPSFAEKLRLQTNQQHQHDSTPAATTSASPSPVTPKISASVKTNKDSIQNGNDATTTATGANHNDTSVPDIPTEEGKPMKIARAKTKKTKRVIRLRQDMVEPSMETTDAMDDSSSNKHVLRYAELQQAVQPTLTRRRSNASKRSTKSSKSASAATSSSGHGHHHYRKSSTSTYRRSQSPPPPTPPSSSSFTAEPDTTDDLSFPDNQRQQRLSAEEAFRRKIEMMRQEAGTGWLRVLQEMETNKEKLKDGSMAE</sequence>
<dbReference type="GO" id="GO:0005737">
    <property type="term" value="C:cytoplasm"/>
    <property type="evidence" value="ECO:0007669"/>
    <property type="project" value="UniProtKB-SubCell"/>
</dbReference>
<evidence type="ECO:0000256" key="3">
    <source>
        <dbReference type="ARBA" id="ARBA00022614"/>
    </source>
</evidence>
<proteinExistence type="predicted"/>
<name>A0A1X2I7Y3_9FUNG</name>
<dbReference type="SUPFAM" id="SSF52075">
    <property type="entry name" value="Outer arm dynein light chain 1"/>
    <property type="match status" value="1"/>
</dbReference>
<feature type="compositionally biased region" description="Basic and acidic residues" evidence="5">
    <location>
        <begin position="296"/>
        <end position="305"/>
    </location>
</feature>
<dbReference type="InterPro" id="IPR032675">
    <property type="entry name" value="LRR_dom_sf"/>
</dbReference>
<keyword evidence="7" id="KW-1185">Reference proteome</keyword>
<dbReference type="AlphaFoldDB" id="A0A1X2I7Y3"/>
<keyword evidence="2" id="KW-0963">Cytoplasm</keyword>
<feature type="compositionally biased region" description="Low complexity" evidence="5">
    <location>
        <begin position="523"/>
        <end position="539"/>
    </location>
</feature>
<dbReference type="Pfam" id="PF12799">
    <property type="entry name" value="LRR_4"/>
    <property type="match status" value="1"/>
</dbReference>
<comment type="subcellular location">
    <subcellularLocation>
        <location evidence="1">Cytoplasm</location>
    </subcellularLocation>
</comment>
<feature type="compositionally biased region" description="Basic residues" evidence="5">
    <location>
        <begin position="607"/>
        <end position="619"/>
    </location>
</feature>
<evidence type="ECO:0000313" key="7">
    <source>
        <dbReference type="Proteomes" id="UP000193560"/>
    </source>
</evidence>
<evidence type="ECO:0000256" key="2">
    <source>
        <dbReference type="ARBA" id="ARBA00022490"/>
    </source>
</evidence>
<keyword evidence="3" id="KW-0433">Leucine-rich repeat</keyword>
<evidence type="ECO:0000313" key="6">
    <source>
        <dbReference type="EMBL" id="ORZ11207.1"/>
    </source>
</evidence>
<dbReference type="Pfam" id="PF13855">
    <property type="entry name" value="LRR_8"/>
    <property type="match status" value="1"/>
</dbReference>
<feature type="region of interest" description="Disordered" evidence="5">
    <location>
        <begin position="485"/>
        <end position="687"/>
    </location>
</feature>
<dbReference type="PANTHER" id="PTHR15454:SF69">
    <property type="entry name" value="SERINE_THREONINE-PROTEIN KINASE 11-INTERACTING PROTEIN"/>
    <property type="match status" value="1"/>
</dbReference>
<keyword evidence="4" id="KW-0677">Repeat</keyword>
<evidence type="ECO:0008006" key="8">
    <source>
        <dbReference type="Google" id="ProtNLM"/>
    </source>
</evidence>
<gene>
    <name evidence="6" type="ORF">BCR42DRAFT_421752</name>
</gene>
<feature type="compositionally biased region" description="Low complexity" evidence="5">
    <location>
        <begin position="493"/>
        <end position="508"/>
    </location>
</feature>
<dbReference type="STRING" id="90262.A0A1X2I7Y3"/>
<evidence type="ECO:0000256" key="5">
    <source>
        <dbReference type="SAM" id="MobiDB-lite"/>
    </source>
</evidence>
<accession>A0A1X2I7Y3</accession>
<dbReference type="InterPro" id="IPR001611">
    <property type="entry name" value="Leu-rich_rpt"/>
</dbReference>
<dbReference type="EMBL" id="MCGE01000022">
    <property type="protein sequence ID" value="ORZ11207.1"/>
    <property type="molecule type" value="Genomic_DNA"/>
</dbReference>
<dbReference type="OrthoDB" id="676979at2759"/>
<dbReference type="Proteomes" id="UP000193560">
    <property type="component" value="Unassembled WGS sequence"/>
</dbReference>
<dbReference type="PANTHER" id="PTHR15454">
    <property type="entry name" value="NISCHARIN RELATED"/>
    <property type="match status" value="1"/>
</dbReference>
<protein>
    <recommendedName>
        <fullName evidence="8">L domain-like protein</fullName>
    </recommendedName>
</protein>
<dbReference type="InterPro" id="IPR025875">
    <property type="entry name" value="Leu-rich_rpt_4"/>
</dbReference>
<evidence type="ECO:0000256" key="4">
    <source>
        <dbReference type="ARBA" id="ARBA00022737"/>
    </source>
</evidence>
<feature type="region of interest" description="Disordered" evidence="5">
    <location>
        <begin position="29"/>
        <end position="51"/>
    </location>
</feature>
<feature type="compositionally biased region" description="Polar residues" evidence="5">
    <location>
        <begin position="513"/>
        <end position="522"/>
    </location>
</feature>
<feature type="compositionally biased region" description="Low complexity" evidence="5">
    <location>
        <begin position="641"/>
        <end position="650"/>
    </location>
</feature>
<feature type="compositionally biased region" description="Low complexity" evidence="5">
    <location>
        <begin position="620"/>
        <end position="632"/>
    </location>
</feature>
<dbReference type="PROSITE" id="PS51450">
    <property type="entry name" value="LRR"/>
    <property type="match status" value="3"/>
</dbReference>
<comment type="caution">
    <text evidence="6">The sequence shown here is derived from an EMBL/GenBank/DDBJ whole genome shotgun (WGS) entry which is preliminary data.</text>
</comment>
<evidence type="ECO:0000256" key="1">
    <source>
        <dbReference type="ARBA" id="ARBA00004496"/>
    </source>
</evidence>
<reference evidence="6 7" key="1">
    <citation type="submission" date="2016-07" db="EMBL/GenBank/DDBJ databases">
        <title>Pervasive Adenine N6-methylation of Active Genes in Fungi.</title>
        <authorList>
            <consortium name="DOE Joint Genome Institute"/>
            <person name="Mondo S.J."/>
            <person name="Dannebaum R.O."/>
            <person name="Kuo R.C."/>
            <person name="Labutti K."/>
            <person name="Haridas S."/>
            <person name="Kuo A."/>
            <person name="Salamov A."/>
            <person name="Ahrendt S.R."/>
            <person name="Lipzen A."/>
            <person name="Sullivan W."/>
            <person name="Andreopoulos W.B."/>
            <person name="Clum A."/>
            <person name="Lindquist E."/>
            <person name="Daum C."/>
            <person name="Ramamoorthy G.K."/>
            <person name="Gryganskyi A."/>
            <person name="Culley D."/>
            <person name="Magnuson J.K."/>
            <person name="James T.Y."/>
            <person name="O'Malley M.A."/>
            <person name="Stajich J.E."/>
            <person name="Spatafora J.W."/>
            <person name="Visel A."/>
            <person name="Grigoriev I.V."/>
        </authorList>
    </citation>
    <scope>NUCLEOTIDE SEQUENCE [LARGE SCALE GENOMIC DNA]</scope>
    <source>
        <strain evidence="6 7">NRRL 1336</strain>
    </source>
</reference>
<feature type="compositionally biased region" description="Basic residues" evidence="5">
    <location>
        <begin position="553"/>
        <end position="567"/>
    </location>
</feature>
<feature type="region of interest" description="Disordered" evidence="5">
    <location>
        <begin position="291"/>
        <end position="311"/>
    </location>
</feature>